<feature type="coiled-coil region" evidence="4">
    <location>
        <begin position="234"/>
        <end position="261"/>
    </location>
</feature>
<dbReference type="GO" id="GO:0004665">
    <property type="term" value="F:prephenate dehydrogenase (NADP+) activity"/>
    <property type="evidence" value="ECO:0007669"/>
    <property type="project" value="InterPro"/>
</dbReference>
<dbReference type="EMBL" id="DXCX01000097">
    <property type="protein sequence ID" value="HIY74189.1"/>
    <property type="molecule type" value="Genomic_DNA"/>
</dbReference>
<gene>
    <name evidence="6" type="ORF">H9826_09510</name>
</gene>
<evidence type="ECO:0000256" key="2">
    <source>
        <dbReference type="ARBA" id="ARBA00023002"/>
    </source>
</evidence>
<comment type="similarity">
    <text evidence="1">Belongs to the prephenate/arogenate dehydrogenase family.</text>
</comment>
<keyword evidence="4" id="KW-0175">Coiled coil</keyword>
<dbReference type="Proteomes" id="UP000886824">
    <property type="component" value="Unassembled WGS sequence"/>
</dbReference>
<dbReference type="Pfam" id="PF20463">
    <property type="entry name" value="PDH_C"/>
    <property type="match status" value="1"/>
</dbReference>
<reference evidence="6" key="2">
    <citation type="submission" date="2021-04" db="EMBL/GenBank/DDBJ databases">
        <authorList>
            <person name="Gilroy R."/>
        </authorList>
    </citation>
    <scope>NUCLEOTIDE SEQUENCE</scope>
    <source>
        <strain evidence="6">CHK33-7979</strain>
    </source>
</reference>
<dbReference type="GO" id="GO:0006571">
    <property type="term" value="P:tyrosine biosynthetic process"/>
    <property type="evidence" value="ECO:0007669"/>
    <property type="project" value="InterPro"/>
</dbReference>
<evidence type="ECO:0000313" key="7">
    <source>
        <dbReference type="Proteomes" id="UP000886824"/>
    </source>
</evidence>
<dbReference type="InterPro" id="IPR046825">
    <property type="entry name" value="PDH_C"/>
</dbReference>
<evidence type="ECO:0000313" key="6">
    <source>
        <dbReference type="EMBL" id="HIY74189.1"/>
    </source>
</evidence>
<dbReference type="InterPro" id="IPR050812">
    <property type="entry name" value="Preph/Arog_dehydrog"/>
</dbReference>
<dbReference type="PROSITE" id="PS51176">
    <property type="entry name" value="PDH_ADH"/>
    <property type="match status" value="1"/>
</dbReference>
<dbReference type="Pfam" id="PF02153">
    <property type="entry name" value="PDH_N"/>
    <property type="match status" value="1"/>
</dbReference>
<proteinExistence type="inferred from homology"/>
<evidence type="ECO:0000256" key="4">
    <source>
        <dbReference type="SAM" id="Coils"/>
    </source>
</evidence>
<sequence>MPKQIAVIGLGLIGGSMAMALQGFEDFEIVGVDNDPATLEFARTHSAAHRLTSDAGAAIAMADVVYLCLHPGAIVDFLSTHRQAFKPGALVTDVCGIKTAIVDAAAVLPPEVDFIGGHPMAGKETSGIFHADKALFQGAHYILTPRPGHRSEHLDLLRRIAAHIGCRDVVETTTQKHDAIIAYTSQVMHIMAVAVCDDPDLFECRGFEGGSFRDCTRVAALDVPLWTELFSMNASALTKVIRNLEDNLRSYREVLERGDTAALTQKLAWSADRKRHMDLE</sequence>
<feature type="domain" description="Prephenate/arogenate dehydrogenase" evidence="5">
    <location>
        <begin position="3"/>
        <end position="280"/>
    </location>
</feature>
<dbReference type="PANTHER" id="PTHR21363">
    <property type="entry name" value="PREPHENATE DEHYDROGENASE"/>
    <property type="match status" value="1"/>
</dbReference>
<comment type="pathway">
    <text evidence="3">Amino-acid biosynthesis.</text>
</comment>
<dbReference type="PANTHER" id="PTHR21363:SF0">
    <property type="entry name" value="PREPHENATE DEHYDROGENASE [NADP(+)]"/>
    <property type="match status" value="1"/>
</dbReference>
<evidence type="ECO:0000256" key="3">
    <source>
        <dbReference type="ARBA" id="ARBA00029440"/>
    </source>
</evidence>
<dbReference type="SUPFAM" id="SSF48179">
    <property type="entry name" value="6-phosphogluconate dehydrogenase C-terminal domain-like"/>
    <property type="match status" value="1"/>
</dbReference>
<organism evidence="6 7">
    <name type="scientific">Candidatus Intestinimonas merdavium</name>
    <dbReference type="NCBI Taxonomy" id="2838622"/>
    <lineage>
        <taxon>Bacteria</taxon>
        <taxon>Bacillati</taxon>
        <taxon>Bacillota</taxon>
        <taxon>Clostridia</taxon>
        <taxon>Eubacteriales</taxon>
        <taxon>Intestinimonas</taxon>
    </lineage>
</organism>
<dbReference type="InterPro" id="IPR046826">
    <property type="entry name" value="PDH_N"/>
</dbReference>
<reference evidence="6" key="1">
    <citation type="journal article" date="2021" name="PeerJ">
        <title>Extensive microbial diversity within the chicken gut microbiome revealed by metagenomics and culture.</title>
        <authorList>
            <person name="Gilroy R."/>
            <person name="Ravi A."/>
            <person name="Getino M."/>
            <person name="Pursley I."/>
            <person name="Horton D.L."/>
            <person name="Alikhan N.F."/>
            <person name="Baker D."/>
            <person name="Gharbi K."/>
            <person name="Hall N."/>
            <person name="Watson M."/>
            <person name="Adriaenssens E.M."/>
            <person name="Foster-Nyarko E."/>
            <person name="Jarju S."/>
            <person name="Secka A."/>
            <person name="Antonio M."/>
            <person name="Oren A."/>
            <person name="Chaudhuri R.R."/>
            <person name="La Ragione R."/>
            <person name="Hildebrand F."/>
            <person name="Pallen M.J."/>
        </authorList>
    </citation>
    <scope>NUCLEOTIDE SEQUENCE</scope>
    <source>
        <strain evidence="6">CHK33-7979</strain>
    </source>
</reference>
<dbReference type="AlphaFoldDB" id="A0A9D2CF55"/>
<dbReference type="InterPro" id="IPR003099">
    <property type="entry name" value="Prephen_DH"/>
</dbReference>
<protein>
    <submittedName>
        <fullName evidence="6">Prephenate dehydrogenase</fullName>
    </submittedName>
</protein>
<dbReference type="InterPro" id="IPR036291">
    <property type="entry name" value="NAD(P)-bd_dom_sf"/>
</dbReference>
<accession>A0A9D2CF55</accession>
<evidence type="ECO:0000259" key="5">
    <source>
        <dbReference type="PROSITE" id="PS51176"/>
    </source>
</evidence>
<comment type="caution">
    <text evidence="6">The sequence shown here is derived from an EMBL/GenBank/DDBJ whole genome shotgun (WGS) entry which is preliminary data.</text>
</comment>
<dbReference type="GO" id="GO:0070403">
    <property type="term" value="F:NAD+ binding"/>
    <property type="evidence" value="ECO:0007669"/>
    <property type="project" value="InterPro"/>
</dbReference>
<dbReference type="Gene3D" id="3.40.50.720">
    <property type="entry name" value="NAD(P)-binding Rossmann-like Domain"/>
    <property type="match status" value="1"/>
</dbReference>
<evidence type="ECO:0000256" key="1">
    <source>
        <dbReference type="ARBA" id="ARBA00007964"/>
    </source>
</evidence>
<keyword evidence="2" id="KW-0560">Oxidoreductase</keyword>
<dbReference type="SUPFAM" id="SSF51735">
    <property type="entry name" value="NAD(P)-binding Rossmann-fold domains"/>
    <property type="match status" value="1"/>
</dbReference>
<dbReference type="InterPro" id="IPR008927">
    <property type="entry name" value="6-PGluconate_DH-like_C_sf"/>
</dbReference>
<dbReference type="GO" id="GO:0008977">
    <property type="term" value="F:prephenate dehydrogenase (NAD+) activity"/>
    <property type="evidence" value="ECO:0007669"/>
    <property type="project" value="InterPro"/>
</dbReference>
<name>A0A9D2CF55_9FIRM</name>
<dbReference type="Gene3D" id="1.10.3660.10">
    <property type="entry name" value="6-phosphogluconate dehydrogenase C-terminal like domain"/>
    <property type="match status" value="1"/>
</dbReference>